<evidence type="ECO:0000256" key="8">
    <source>
        <dbReference type="SAM" id="Phobius"/>
    </source>
</evidence>
<organism evidence="10 11">
    <name type="scientific">Desulfitobacterium metallireducens DSM 15288</name>
    <dbReference type="NCBI Taxonomy" id="871968"/>
    <lineage>
        <taxon>Bacteria</taxon>
        <taxon>Bacillati</taxon>
        <taxon>Bacillota</taxon>
        <taxon>Clostridia</taxon>
        <taxon>Eubacteriales</taxon>
        <taxon>Desulfitobacteriaceae</taxon>
        <taxon>Desulfitobacterium</taxon>
    </lineage>
</organism>
<feature type="region of interest" description="Disordered" evidence="7">
    <location>
        <begin position="1"/>
        <end position="31"/>
    </location>
</feature>
<dbReference type="CDD" id="cd16913">
    <property type="entry name" value="YkuD_like"/>
    <property type="match status" value="1"/>
</dbReference>
<feature type="domain" description="L,D-TPase catalytic" evidence="9">
    <location>
        <begin position="366"/>
        <end position="485"/>
    </location>
</feature>
<reference evidence="10 11" key="1">
    <citation type="submission" date="2013-12" db="EMBL/GenBank/DDBJ databases">
        <authorList>
            <consortium name="DOE Joint Genome Institute"/>
            <person name="Smidt H."/>
            <person name="Huntemann M."/>
            <person name="Han J."/>
            <person name="Chen A."/>
            <person name="Kyrpides N."/>
            <person name="Mavromatis K."/>
            <person name="Markowitz V."/>
            <person name="Palaniappan K."/>
            <person name="Ivanova N."/>
            <person name="Schaumberg A."/>
            <person name="Pati A."/>
            <person name="Liolios K."/>
            <person name="Nordberg H.P."/>
            <person name="Cantor M.N."/>
            <person name="Hua S.X."/>
            <person name="Woyke T."/>
        </authorList>
    </citation>
    <scope>NUCLEOTIDE SEQUENCE [LARGE SCALE GENOMIC DNA]</scope>
    <source>
        <strain evidence="11">DSM 15288</strain>
    </source>
</reference>
<keyword evidence="4 6" id="KW-0573">Peptidoglycan synthesis</keyword>
<dbReference type="GO" id="GO:0018104">
    <property type="term" value="P:peptidoglycan-protein cross-linking"/>
    <property type="evidence" value="ECO:0007669"/>
    <property type="project" value="TreeGrafter"/>
</dbReference>
<feature type="transmembrane region" description="Helical" evidence="8">
    <location>
        <begin position="37"/>
        <end position="55"/>
    </location>
</feature>
<evidence type="ECO:0000313" key="10">
    <source>
        <dbReference type="EMBL" id="AHF07019.1"/>
    </source>
</evidence>
<dbReference type="EMBL" id="CP007032">
    <property type="protein sequence ID" value="AHF07019.1"/>
    <property type="molecule type" value="Genomic_DNA"/>
</dbReference>
<dbReference type="GO" id="GO:0005576">
    <property type="term" value="C:extracellular region"/>
    <property type="evidence" value="ECO:0007669"/>
    <property type="project" value="TreeGrafter"/>
</dbReference>
<accession>W0ECT7</accession>
<proteinExistence type="predicted"/>
<dbReference type="MEROPS" id="C82.001"/>
<evidence type="ECO:0000256" key="6">
    <source>
        <dbReference type="PROSITE-ProRule" id="PRU01373"/>
    </source>
</evidence>
<sequence>MGDTEDEFKVKPQEEEKEKLIEDPKEDPLPNKKRKRIGAGIAISLCMLLFLYFGITKYFTNHFCFESEINSVDVTGKTIEEAKGLILQKYSLNLKEREGKTEQIKASDVGLKYSSEEEFIKLKNSQNPFGWVLASFKAKNTKMSVEFSYDNDLLNERIDRLACFNSSKFTEPKNASFKYSDFAYVIVDEVPGNKVAKDVLSNLVANALSKGETEIDLESAGAYIRPEYTSKSEKTIEARDLLNKYVSAKIDYTFGEAKESLEGSTIHQWLEVDQNFEVKLNESKAKDYIDALSKTYNTVGMTRSFATSSGTTINIGGGDYGWSINVAKETQNLIAAIKEGQTITKEPDYSQKAFSLSHENKDIGNTYVEIDLTKQHVWFYKDGSLIVQGNVVTGNLGTGHATPQGVYRLKYKQSNTVLKGSDYAVPVTFWMPFNGGIGLHDASWRSEFGGRIYETNGSHGCVNMPSNVAKTIFDNIDVNTPIICN</sequence>
<dbReference type="InterPro" id="IPR038054">
    <property type="entry name" value="LD_TPept-like_central_sf"/>
</dbReference>
<dbReference type="KEGG" id="dmt:DESME_08035"/>
<keyword evidence="8" id="KW-1133">Transmembrane helix</keyword>
<dbReference type="Proteomes" id="UP000010847">
    <property type="component" value="Chromosome"/>
</dbReference>
<dbReference type="Pfam" id="PF12229">
    <property type="entry name" value="PG_binding_4"/>
    <property type="match status" value="2"/>
</dbReference>
<dbReference type="PANTHER" id="PTHR30582:SF33">
    <property type="entry name" value="EXPORTED PROTEIN"/>
    <property type="match status" value="1"/>
</dbReference>
<evidence type="ECO:0000256" key="4">
    <source>
        <dbReference type="ARBA" id="ARBA00022984"/>
    </source>
</evidence>
<dbReference type="GO" id="GO:0008360">
    <property type="term" value="P:regulation of cell shape"/>
    <property type="evidence" value="ECO:0007669"/>
    <property type="project" value="UniProtKB-UniRule"/>
</dbReference>
<dbReference type="SUPFAM" id="SSF141523">
    <property type="entry name" value="L,D-transpeptidase catalytic domain-like"/>
    <property type="match status" value="1"/>
</dbReference>
<keyword evidence="8" id="KW-0812">Transmembrane</keyword>
<dbReference type="AlphaFoldDB" id="W0ECT7"/>
<dbReference type="Pfam" id="PF03734">
    <property type="entry name" value="YkuD"/>
    <property type="match status" value="1"/>
</dbReference>
<dbReference type="InterPro" id="IPR038063">
    <property type="entry name" value="Transpep_catalytic_dom"/>
</dbReference>
<feature type="compositionally biased region" description="Basic and acidic residues" evidence="7">
    <location>
        <begin position="7"/>
        <end position="30"/>
    </location>
</feature>
<dbReference type="UniPathway" id="UPA00219"/>
<keyword evidence="2" id="KW-0808">Transferase</keyword>
<dbReference type="InterPro" id="IPR022029">
    <property type="entry name" value="YoaR-like_PG-bd"/>
</dbReference>
<evidence type="ECO:0000259" key="9">
    <source>
        <dbReference type="PROSITE" id="PS52029"/>
    </source>
</evidence>
<feature type="active site" description="Proton donor/acceptor" evidence="6">
    <location>
        <position position="440"/>
    </location>
</feature>
<evidence type="ECO:0000256" key="5">
    <source>
        <dbReference type="ARBA" id="ARBA00023316"/>
    </source>
</evidence>
<dbReference type="InterPro" id="IPR050979">
    <property type="entry name" value="LD-transpeptidase"/>
</dbReference>
<dbReference type="GO" id="GO:0016740">
    <property type="term" value="F:transferase activity"/>
    <property type="evidence" value="ECO:0007669"/>
    <property type="project" value="UniProtKB-KW"/>
</dbReference>
<feature type="active site" description="Nucleophile" evidence="6">
    <location>
        <position position="461"/>
    </location>
</feature>
<dbReference type="Gene3D" id="2.40.440.10">
    <property type="entry name" value="L,D-transpeptidase catalytic domain-like"/>
    <property type="match status" value="1"/>
</dbReference>
<dbReference type="GO" id="GO:0071972">
    <property type="term" value="F:peptidoglycan L,D-transpeptidase activity"/>
    <property type="evidence" value="ECO:0007669"/>
    <property type="project" value="TreeGrafter"/>
</dbReference>
<comment type="pathway">
    <text evidence="1 6">Cell wall biogenesis; peptidoglycan biosynthesis.</text>
</comment>
<evidence type="ECO:0000256" key="3">
    <source>
        <dbReference type="ARBA" id="ARBA00022960"/>
    </source>
</evidence>
<dbReference type="PANTHER" id="PTHR30582">
    <property type="entry name" value="L,D-TRANSPEPTIDASE"/>
    <property type="match status" value="1"/>
</dbReference>
<evidence type="ECO:0000313" key="11">
    <source>
        <dbReference type="Proteomes" id="UP000010847"/>
    </source>
</evidence>
<evidence type="ECO:0000256" key="7">
    <source>
        <dbReference type="SAM" id="MobiDB-lite"/>
    </source>
</evidence>
<keyword evidence="5 6" id="KW-0961">Cell wall biogenesis/degradation</keyword>
<dbReference type="InterPro" id="IPR005490">
    <property type="entry name" value="LD_TPept_cat_dom"/>
</dbReference>
<name>W0ECT7_9FIRM</name>
<keyword evidence="3 6" id="KW-0133">Cell shape</keyword>
<keyword evidence="11" id="KW-1185">Reference proteome</keyword>
<dbReference type="PROSITE" id="PS52029">
    <property type="entry name" value="LD_TPASE"/>
    <property type="match status" value="1"/>
</dbReference>
<gene>
    <name evidence="10" type="ORF">DESME_08035</name>
</gene>
<dbReference type="eggNOG" id="COG1376">
    <property type="taxonomic scope" value="Bacteria"/>
</dbReference>
<dbReference type="GO" id="GO:0071555">
    <property type="term" value="P:cell wall organization"/>
    <property type="evidence" value="ECO:0007669"/>
    <property type="project" value="UniProtKB-UniRule"/>
</dbReference>
<dbReference type="Gene3D" id="3.10.20.800">
    <property type="match status" value="1"/>
</dbReference>
<protein>
    <recommendedName>
        <fullName evidence="9">L,D-TPase catalytic domain-containing protein</fullName>
    </recommendedName>
</protein>
<evidence type="ECO:0000256" key="2">
    <source>
        <dbReference type="ARBA" id="ARBA00022679"/>
    </source>
</evidence>
<dbReference type="SUPFAM" id="SSF143985">
    <property type="entry name" value="L,D-transpeptidase pre-catalytic domain-like"/>
    <property type="match status" value="1"/>
</dbReference>
<keyword evidence="8" id="KW-0472">Membrane</keyword>
<dbReference type="RefSeq" id="WP_006717064.1">
    <property type="nucleotide sequence ID" value="NZ_CP007032.1"/>
</dbReference>
<dbReference type="HOGENOM" id="CLU_022707_2_1_9"/>
<evidence type="ECO:0000256" key="1">
    <source>
        <dbReference type="ARBA" id="ARBA00004752"/>
    </source>
</evidence>